<sequence>MKWSLIKYISFLSLVLLFNLSGYSQNGYEKRVEKYQNQWANLIPTHIKFQYAGGMGLISIGTGWDYGKNNQWETDVFFGFLPKYSTKENKITFTLKQNFIPWTKPIGTKGFYIDPLACGLYINTILNGDFWISEPDKYPNDYYSFSTKMRFNVYIGQRLTYKIPHEKRFFAKSVTAFYELSTNDLYLASAFTNKYLKPKDYLRLSFGLKLQLF</sequence>
<gene>
    <name evidence="1" type="ORF">KL86DYS2_11757</name>
</gene>
<reference evidence="1" key="1">
    <citation type="submission" date="2016-04" db="EMBL/GenBank/DDBJ databases">
        <authorList>
            <person name="Evans L.H."/>
            <person name="Alamgir A."/>
            <person name="Owens N."/>
            <person name="Weber N.D."/>
            <person name="Virtaneva K."/>
            <person name="Barbian K."/>
            <person name="Babar A."/>
            <person name="Rosenke K."/>
        </authorList>
    </citation>
    <scope>NUCLEOTIDE SEQUENCE</scope>
    <source>
        <strain evidence="1">86-2</strain>
    </source>
</reference>
<dbReference type="EMBL" id="FLUL01000001">
    <property type="protein sequence ID" value="SBV99912.1"/>
    <property type="molecule type" value="Genomic_DNA"/>
</dbReference>
<protein>
    <recommendedName>
        <fullName evidence="2">Outer membrane protein beta-barrel domain-containing protein</fullName>
    </recommendedName>
</protein>
<evidence type="ECO:0000313" key="1">
    <source>
        <dbReference type="EMBL" id="SBV99912.1"/>
    </source>
</evidence>
<name>A0A212JKF5_9BACT</name>
<dbReference type="AlphaFoldDB" id="A0A212JKF5"/>
<accession>A0A212JKF5</accession>
<proteinExistence type="predicted"/>
<dbReference type="RefSeq" id="WP_296949208.1">
    <property type="nucleotide sequence ID" value="NZ_LT599021.1"/>
</dbReference>
<evidence type="ECO:0008006" key="2">
    <source>
        <dbReference type="Google" id="ProtNLM"/>
    </source>
</evidence>
<organism evidence="1">
    <name type="scientific">uncultured Dysgonomonas sp</name>
    <dbReference type="NCBI Taxonomy" id="206096"/>
    <lineage>
        <taxon>Bacteria</taxon>
        <taxon>Pseudomonadati</taxon>
        <taxon>Bacteroidota</taxon>
        <taxon>Bacteroidia</taxon>
        <taxon>Bacteroidales</taxon>
        <taxon>Dysgonomonadaceae</taxon>
        <taxon>Dysgonomonas</taxon>
        <taxon>environmental samples</taxon>
    </lineage>
</organism>